<keyword evidence="2" id="KW-0560">Oxidoreductase</keyword>
<sequence>MIDPKFPELTNLQVEKLKAYGTIEFYEKPTVVLDFGDQHYDFFVVLAGGIKIIDPDKKDDNITIHRKHQFSGSSSILSHRTVGVCGETLENTQLIRINPEKLKSAIAKFSDISDVLLNAFLLREDALKNNVQGIKLIGSEHSNETYAIRDFMDKNDIWYKFIDSDKEEGLVQLLETFSLTTEDLPVLINSQNEIAIRPSIDEIGECSGVRIKLDDEVYDVLVVGAGPAGLAASVYASSEGLKVLTIDSNSPGGQAGKSSKIENYLGFPTGISGRDLANNGYIQAQKFGCTISVPHRVEGIECKDNLYYVHASNTSTLKAKSVIAATGAAYRRLPLEGIQKFEGSGIYYSATSMHANMCKNGEIGIVGGGNSAGQAALFLANFASKIYVIIRNEDIGAKMSDYLVQRIIACENIEVLTNSNVVKVEGDTYLEKVEIKQKDALVKNEIIYLFTFVGAKPCTEWLDNIIDTDEKGFVHTGLTICNNALNSEPEFSERKPYTFETSLPGLFAVGDVRSGSVKRVASAVGEGSIVVSDIHKFLAQEKFTNTAIKNS</sequence>
<dbReference type="InterPro" id="IPR018490">
    <property type="entry name" value="cNMP-bd_dom_sf"/>
</dbReference>
<keyword evidence="1" id="KW-0285">Flavoprotein</keyword>
<evidence type="ECO:0000259" key="3">
    <source>
        <dbReference type="PROSITE" id="PS50042"/>
    </source>
</evidence>
<accession>A0ABP8CAV4</accession>
<dbReference type="SUPFAM" id="SSF51206">
    <property type="entry name" value="cAMP-binding domain-like"/>
    <property type="match status" value="1"/>
</dbReference>
<evidence type="ECO:0000313" key="5">
    <source>
        <dbReference type="Proteomes" id="UP001501496"/>
    </source>
</evidence>
<protein>
    <submittedName>
        <fullName evidence="4">FAD-dependent oxidoreductase</fullName>
    </submittedName>
</protein>
<dbReference type="InterPro" id="IPR023753">
    <property type="entry name" value="FAD/NAD-binding_dom"/>
</dbReference>
<dbReference type="SUPFAM" id="SSF51905">
    <property type="entry name" value="FAD/NAD(P)-binding domain"/>
    <property type="match status" value="1"/>
</dbReference>
<comment type="caution">
    <text evidence="4">The sequence shown here is derived from an EMBL/GenBank/DDBJ whole genome shotgun (WGS) entry which is preliminary data.</text>
</comment>
<proteinExistence type="predicted"/>
<name>A0ABP8CAV4_9FLAO</name>
<evidence type="ECO:0000256" key="2">
    <source>
        <dbReference type="ARBA" id="ARBA00023002"/>
    </source>
</evidence>
<dbReference type="InterPro" id="IPR050097">
    <property type="entry name" value="Ferredoxin-NADP_redctase_2"/>
</dbReference>
<dbReference type="PRINTS" id="PR00368">
    <property type="entry name" value="FADPNR"/>
</dbReference>
<dbReference type="EMBL" id="BAABCA010000004">
    <property type="protein sequence ID" value="GAA4236802.1"/>
    <property type="molecule type" value="Genomic_DNA"/>
</dbReference>
<keyword evidence="5" id="KW-1185">Reference proteome</keyword>
<gene>
    <name evidence="4" type="ORF">GCM10022291_22020</name>
</gene>
<evidence type="ECO:0000256" key="1">
    <source>
        <dbReference type="ARBA" id="ARBA00022630"/>
    </source>
</evidence>
<dbReference type="InterPro" id="IPR036188">
    <property type="entry name" value="FAD/NAD-bd_sf"/>
</dbReference>
<dbReference type="PROSITE" id="PS50042">
    <property type="entry name" value="CNMP_BINDING_3"/>
    <property type="match status" value="1"/>
</dbReference>
<dbReference type="Gene3D" id="2.60.120.10">
    <property type="entry name" value="Jelly Rolls"/>
    <property type="match status" value="1"/>
</dbReference>
<dbReference type="Proteomes" id="UP001501496">
    <property type="component" value="Unassembled WGS sequence"/>
</dbReference>
<reference evidence="5" key="1">
    <citation type="journal article" date="2019" name="Int. J. Syst. Evol. Microbiol.">
        <title>The Global Catalogue of Microorganisms (GCM) 10K type strain sequencing project: providing services to taxonomists for standard genome sequencing and annotation.</title>
        <authorList>
            <consortium name="The Broad Institute Genomics Platform"/>
            <consortium name="The Broad Institute Genome Sequencing Center for Infectious Disease"/>
            <person name="Wu L."/>
            <person name="Ma J."/>
        </authorList>
    </citation>
    <scope>NUCLEOTIDE SEQUENCE [LARGE SCALE GENOMIC DNA]</scope>
    <source>
        <strain evidence="5">JCM 17630</strain>
    </source>
</reference>
<dbReference type="RefSeq" id="WP_344788285.1">
    <property type="nucleotide sequence ID" value="NZ_BAABCA010000004.1"/>
</dbReference>
<dbReference type="PRINTS" id="PR00469">
    <property type="entry name" value="PNDRDTASEII"/>
</dbReference>
<evidence type="ECO:0000313" key="4">
    <source>
        <dbReference type="EMBL" id="GAA4236802.1"/>
    </source>
</evidence>
<dbReference type="PANTHER" id="PTHR48105">
    <property type="entry name" value="THIOREDOXIN REDUCTASE 1-RELATED-RELATED"/>
    <property type="match status" value="1"/>
</dbReference>
<dbReference type="InterPro" id="IPR014710">
    <property type="entry name" value="RmlC-like_jellyroll"/>
</dbReference>
<feature type="domain" description="Cyclic nucleotide-binding" evidence="3">
    <location>
        <begin position="5"/>
        <end position="123"/>
    </location>
</feature>
<organism evidence="4 5">
    <name type="scientific">Postechiella marina</name>
    <dbReference type="NCBI Taxonomy" id="943941"/>
    <lineage>
        <taxon>Bacteria</taxon>
        <taxon>Pseudomonadati</taxon>
        <taxon>Bacteroidota</taxon>
        <taxon>Flavobacteriia</taxon>
        <taxon>Flavobacteriales</taxon>
        <taxon>Flavobacteriaceae</taxon>
        <taxon>Postechiella</taxon>
    </lineage>
</organism>
<dbReference type="InterPro" id="IPR000595">
    <property type="entry name" value="cNMP-bd_dom"/>
</dbReference>
<dbReference type="Gene3D" id="3.50.50.60">
    <property type="entry name" value="FAD/NAD(P)-binding domain"/>
    <property type="match status" value="2"/>
</dbReference>
<dbReference type="Pfam" id="PF07992">
    <property type="entry name" value="Pyr_redox_2"/>
    <property type="match status" value="1"/>
</dbReference>